<reference evidence="4" key="1">
    <citation type="submission" date="2022-07" db="EMBL/GenBank/DDBJ databases">
        <title>Genome Sequence of Agrocybe chaxingu.</title>
        <authorList>
            <person name="Buettner E."/>
        </authorList>
    </citation>
    <scope>NUCLEOTIDE SEQUENCE</scope>
    <source>
        <strain evidence="4">MP-N11</strain>
    </source>
</reference>
<evidence type="ECO:0000256" key="1">
    <source>
        <dbReference type="SAM" id="Phobius"/>
    </source>
</evidence>
<feature type="transmembrane region" description="Helical" evidence="1">
    <location>
        <begin position="44"/>
        <end position="66"/>
    </location>
</feature>
<gene>
    <name evidence="4" type="ORF">NLJ89_g3638</name>
</gene>
<protein>
    <recommendedName>
        <fullName evidence="3">DUF6534 domain-containing protein</fullName>
    </recommendedName>
</protein>
<name>A0A9W8K486_9AGAR</name>
<dbReference type="Proteomes" id="UP001148786">
    <property type="component" value="Unassembled WGS sequence"/>
</dbReference>
<organism evidence="4 5">
    <name type="scientific">Agrocybe chaxingu</name>
    <dbReference type="NCBI Taxonomy" id="84603"/>
    <lineage>
        <taxon>Eukaryota</taxon>
        <taxon>Fungi</taxon>
        <taxon>Dikarya</taxon>
        <taxon>Basidiomycota</taxon>
        <taxon>Agaricomycotina</taxon>
        <taxon>Agaricomycetes</taxon>
        <taxon>Agaricomycetidae</taxon>
        <taxon>Agaricales</taxon>
        <taxon>Agaricineae</taxon>
        <taxon>Strophariaceae</taxon>
        <taxon>Agrocybe</taxon>
    </lineage>
</organism>
<keyword evidence="1" id="KW-0812">Transmembrane</keyword>
<evidence type="ECO:0000313" key="5">
    <source>
        <dbReference type="Proteomes" id="UP001148786"/>
    </source>
</evidence>
<accession>A0A9W8K486</accession>
<evidence type="ECO:0000256" key="2">
    <source>
        <dbReference type="SAM" id="SignalP"/>
    </source>
</evidence>
<feature type="chain" id="PRO_5040727295" description="DUF6534 domain-containing protein" evidence="2">
    <location>
        <begin position="21"/>
        <end position="102"/>
    </location>
</feature>
<dbReference type="OrthoDB" id="2535105at2759"/>
<dbReference type="AlphaFoldDB" id="A0A9W8K486"/>
<feature type="domain" description="DUF6534" evidence="3">
    <location>
        <begin position="52"/>
        <end position="94"/>
    </location>
</feature>
<sequence length="102" mass="10963">MNKYPIIFIVLLSLGQLVCGFSVSIQGLGGFRTSSAIEYGRISVLAAFGMTAAGDMAVALCLCYYLHIRKTSNLASTSLLNKIIILTIHNGLLSRQVTFFGS</sequence>
<dbReference type="EMBL" id="JANKHO010000272">
    <property type="protein sequence ID" value="KAJ3512222.1"/>
    <property type="molecule type" value="Genomic_DNA"/>
</dbReference>
<evidence type="ECO:0000259" key="3">
    <source>
        <dbReference type="Pfam" id="PF20152"/>
    </source>
</evidence>
<dbReference type="InterPro" id="IPR045339">
    <property type="entry name" value="DUF6534"/>
</dbReference>
<dbReference type="Pfam" id="PF20152">
    <property type="entry name" value="DUF6534"/>
    <property type="match status" value="1"/>
</dbReference>
<proteinExistence type="predicted"/>
<feature type="signal peptide" evidence="2">
    <location>
        <begin position="1"/>
        <end position="20"/>
    </location>
</feature>
<keyword evidence="1" id="KW-1133">Transmembrane helix</keyword>
<keyword evidence="5" id="KW-1185">Reference proteome</keyword>
<keyword evidence="1" id="KW-0472">Membrane</keyword>
<keyword evidence="2" id="KW-0732">Signal</keyword>
<comment type="caution">
    <text evidence="4">The sequence shown here is derived from an EMBL/GenBank/DDBJ whole genome shotgun (WGS) entry which is preliminary data.</text>
</comment>
<evidence type="ECO:0000313" key="4">
    <source>
        <dbReference type="EMBL" id="KAJ3512222.1"/>
    </source>
</evidence>